<comment type="cofactor">
    <cofactor evidence="1">
        <name>pyridoxal 5'-phosphate</name>
        <dbReference type="ChEBI" id="CHEBI:597326"/>
    </cofactor>
</comment>
<dbReference type="PANTHER" id="PTHR43780:SF2">
    <property type="entry name" value="1-AMINOCYCLOPROPANE-1-CARBOXYLATE DEAMINASE-RELATED"/>
    <property type="match status" value="1"/>
</dbReference>
<dbReference type="Pfam" id="PF00291">
    <property type="entry name" value="PALP"/>
    <property type="match status" value="1"/>
</dbReference>
<evidence type="ECO:0000256" key="2">
    <source>
        <dbReference type="ARBA" id="ARBA00008639"/>
    </source>
</evidence>
<evidence type="ECO:0000313" key="4">
    <source>
        <dbReference type="EMBL" id="QIT19220.1"/>
    </source>
</evidence>
<keyword evidence="3" id="KW-0663">Pyridoxal phosphate</keyword>
<organism evidence="4 5">
    <name type="scientific">Acinetobacter pittii</name>
    <name type="common">Acinetobacter genomosp. 3</name>
    <dbReference type="NCBI Taxonomy" id="48296"/>
    <lineage>
        <taxon>Bacteria</taxon>
        <taxon>Pseudomonadati</taxon>
        <taxon>Pseudomonadota</taxon>
        <taxon>Gammaproteobacteria</taxon>
        <taxon>Moraxellales</taxon>
        <taxon>Moraxellaceae</taxon>
        <taxon>Acinetobacter</taxon>
        <taxon>Acinetobacter calcoaceticus/baumannii complex</taxon>
    </lineage>
</organism>
<dbReference type="PANTHER" id="PTHR43780">
    <property type="entry name" value="1-AMINOCYCLOPROPANE-1-CARBOXYLATE DEAMINASE-RELATED"/>
    <property type="match status" value="1"/>
</dbReference>
<dbReference type="Gene3D" id="3.40.50.1100">
    <property type="match status" value="2"/>
</dbReference>
<comment type="similarity">
    <text evidence="2">Belongs to the ACC deaminase/D-cysteine desulfhydrase family.</text>
</comment>
<name>A0A1C2PKA1_ACIPI</name>
<dbReference type="EMBL" id="CP049806">
    <property type="protein sequence ID" value="QIT19220.1"/>
    <property type="molecule type" value="Genomic_DNA"/>
</dbReference>
<reference evidence="4 5" key="1">
    <citation type="submission" date="2020-03" db="EMBL/GenBank/DDBJ databases">
        <authorList>
            <person name="Zhang L."/>
            <person name="Han X."/>
            <person name="Chen Y."/>
            <person name="Yu Y."/>
        </authorList>
    </citation>
    <scope>NUCLEOTIDE SEQUENCE [LARGE SCALE GENOMIC DNA]</scope>
    <source>
        <strain evidence="4 5">A1254</strain>
    </source>
</reference>
<gene>
    <name evidence="4" type="ORF">G8E09_16760</name>
</gene>
<dbReference type="RefSeq" id="WP_068528513.1">
    <property type="nucleotide sequence ID" value="NZ_CP049806.1"/>
</dbReference>
<dbReference type="InterPro" id="IPR036052">
    <property type="entry name" value="TrpB-like_PALP_sf"/>
</dbReference>
<evidence type="ECO:0000313" key="5">
    <source>
        <dbReference type="Proteomes" id="UP000501692"/>
    </source>
</evidence>
<dbReference type="GO" id="GO:0019148">
    <property type="term" value="F:D-cysteine desulfhydrase activity"/>
    <property type="evidence" value="ECO:0007669"/>
    <property type="project" value="TreeGrafter"/>
</dbReference>
<dbReference type="SUPFAM" id="SSF53686">
    <property type="entry name" value="Tryptophan synthase beta subunit-like PLP-dependent enzymes"/>
    <property type="match status" value="1"/>
</dbReference>
<protein>
    <submittedName>
        <fullName evidence="4">Pyridoxal-phosphate dependent enzyme</fullName>
    </submittedName>
</protein>
<dbReference type="InterPro" id="IPR001926">
    <property type="entry name" value="TrpB-like_PALP"/>
</dbReference>
<dbReference type="InterPro" id="IPR027278">
    <property type="entry name" value="ACCD_DCysDesulf"/>
</dbReference>
<dbReference type="AlphaFoldDB" id="A0A1C2PKA1"/>
<sequence>MNNLEALENIPRLDLRGFTSPVQYLKKFSEAIGVEVWCKRDDIGSVGLAGNKVRKLEVELAYAISTGATHLVAEGSRLSNATRAVAAASALLGLKCTLILSHEEPHEPVGNLMLDGLFGANLEFVGNVSWQQLSMHAEVAVNRLKAAGEKVYRLPIGCASERSCLGFTFAYAELQQQMKQHNRIAETIIHASSSGGTHAGLVLGNALSGFKTNIKGIVVAENVYPDIEKTYLSYAQGAAKIINANVELSQEHINITQDYLGEGYGLYSEGIYEAIDLLATKEGLLVDPVYSGKAVAAIIDLALKREIKGPVVFWHTGGYHALFDPNYAKRIWGSISRLSKINL</sequence>
<proteinExistence type="inferred from homology"/>
<evidence type="ECO:0000256" key="3">
    <source>
        <dbReference type="ARBA" id="ARBA00022898"/>
    </source>
</evidence>
<dbReference type="PIRSF" id="PIRSF006278">
    <property type="entry name" value="ACCD_DCysDesulf"/>
    <property type="match status" value="1"/>
</dbReference>
<evidence type="ECO:0000256" key="1">
    <source>
        <dbReference type="ARBA" id="ARBA00001933"/>
    </source>
</evidence>
<accession>A0A1C2PKA1</accession>
<dbReference type="Proteomes" id="UP000501692">
    <property type="component" value="Chromosome"/>
</dbReference>